<evidence type="ECO:0000313" key="2">
    <source>
        <dbReference type="EMBL" id="GBP61181.1"/>
    </source>
</evidence>
<dbReference type="Proteomes" id="UP000299102">
    <property type="component" value="Unassembled WGS sequence"/>
</dbReference>
<evidence type="ECO:0000313" key="3">
    <source>
        <dbReference type="Proteomes" id="UP000299102"/>
    </source>
</evidence>
<feature type="compositionally biased region" description="Acidic residues" evidence="1">
    <location>
        <begin position="127"/>
        <end position="146"/>
    </location>
</feature>
<protein>
    <submittedName>
        <fullName evidence="2">Dynein heavy chain 17, axonemal</fullName>
    </submittedName>
</protein>
<dbReference type="OrthoDB" id="447173at2759"/>
<dbReference type="STRING" id="151549.A0A4C1XBB6"/>
<dbReference type="EMBL" id="BGZK01000806">
    <property type="protein sequence ID" value="GBP61181.1"/>
    <property type="molecule type" value="Genomic_DNA"/>
</dbReference>
<dbReference type="GO" id="GO:0051959">
    <property type="term" value="F:dynein light intermediate chain binding"/>
    <property type="evidence" value="ECO:0007669"/>
    <property type="project" value="InterPro"/>
</dbReference>
<reference evidence="2 3" key="1">
    <citation type="journal article" date="2019" name="Commun. Biol.">
        <title>The bagworm genome reveals a unique fibroin gene that provides high tensile strength.</title>
        <authorList>
            <person name="Kono N."/>
            <person name="Nakamura H."/>
            <person name="Ohtoshi R."/>
            <person name="Tomita M."/>
            <person name="Numata K."/>
            <person name="Arakawa K."/>
        </authorList>
    </citation>
    <scope>NUCLEOTIDE SEQUENCE [LARGE SCALE GENOMIC DNA]</scope>
</reference>
<organism evidence="2 3">
    <name type="scientific">Eumeta variegata</name>
    <name type="common">Bagworm moth</name>
    <name type="synonym">Eumeta japonica</name>
    <dbReference type="NCBI Taxonomy" id="151549"/>
    <lineage>
        <taxon>Eukaryota</taxon>
        <taxon>Metazoa</taxon>
        <taxon>Ecdysozoa</taxon>
        <taxon>Arthropoda</taxon>
        <taxon>Hexapoda</taxon>
        <taxon>Insecta</taxon>
        <taxon>Pterygota</taxon>
        <taxon>Neoptera</taxon>
        <taxon>Endopterygota</taxon>
        <taxon>Lepidoptera</taxon>
        <taxon>Glossata</taxon>
        <taxon>Ditrysia</taxon>
        <taxon>Tineoidea</taxon>
        <taxon>Psychidae</taxon>
        <taxon>Oiketicinae</taxon>
        <taxon>Eumeta</taxon>
    </lineage>
</organism>
<dbReference type="GO" id="GO:0030286">
    <property type="term" value="C:dynein complex"/>
    <property type="evidence" value="ECO:0007669"/>
    <property type="project" value="InterPro"/>
</dbReference>
<gene>
    <name evidence="2" type="primary">Dnah17</name>
    <name evidence="2" type="ORF">EVAR_28390_1</name>
</gene>
<keyword evidence="3" id="KW-1185">Reference proteome</keyword>
<name>A0A4C1XBB6_EUMVA</name>
<sequence length="665" mass="78364">MRTREKKEQVWLLTEGILVIPKYNKCPARLPSSGSAWININQQEEEEIPQLEEVDEETLDMEEKAALEQKRRDIERMIVEREIRKKEREKQKIEAEKAKIERRRARAERNEAKELARQERQSRRDEGEDVESLEEEEILDPDELADIEAERQEEEDRIFRETRWPDYVRYVDSLVSRQIMKAIQSSLELFETQMNVEKGPNVAFVEVIAELKDPDIDFTPSLDVEEEDGLYYSMRELMKDMFCQATLFPRIDPIIPIDTYEAPSLPLDILFPSKRPVTHWRLWGSKCPSMMACLLLVCLSNMSYEHSINVMYGNDIAEESGLIDLYHEISKRIENSINDVIQYAKKYEKYGYLWLDDRQEVLADFLKYGRIITPEEMDRIRYETGADPPETKPTLESYQEEINKYNNLYNEVSALPTNYLFNGWLKLEMKRLNQLILNIICKWSNLYKQNLKDYVQNSLDDLEAFIAYASKELSVDLADDDYDGLLKIMGVLGEVRSKQDQGTDTMFDPLRDIMYVLKDYGVEFPEDTYDQLDMLPEKWRNLVRLSTMVRNNIAPLQATQAALVTKRVALINLRLTMYREKYKRKDMFLECCAEPYMIIDSTQKELVHYEDIVEYLNKSCSMFDLQPPEQKFLKLCRKELKLIKKVKIYSDEGYSSDLKDEGSKG</sequence>
<comment type="caution">
    <text evidence="2">The sequence shown here is derived from an EMBL/GenBank/DDBJ whole genome shotgun (WGS) entry which is preliminary data.</text>
</comment>
<dbReference type="InterPro" id="IPR026983">
    <property type="entry name" value="DHC"/>
</dbReference>
<dbReference type="PANTHER" id="PTHR45703">
    <property type="entry name" value="DYNEIN HEAVY CHAIN"/>
    <property type="match status" value="1"/>
</dbReference>
<dbReference type="GO" id="GO:0007018">
    <property type="term" value="P:microtubule-based movement"/>
    <property type="evidence" value="ECO:0007669"/>
    <property type="project" value="InterPro"/>
</dbReference>
<dbReference type="PANTHER" id="PTHR45703:SF8">
    <property type="entry name" value="DYNEINS HEAVY CHAIN"/>
    <property type="match status" value="1"/>
</dbReference>
<proteinExistence type="predicted"/>
<feature type="region of interest" description="Disordered" evidence="1">
    <location>
        <begin position="100"/>
        <end position="146"/>
    </location>
</feature>
<evidence type="ECO:0000256" key="1">
    <source>
        <dbReference type="SAM" id="MobiDB-lite"/>
    </source>
</evidence>
<dbReference type="AlphaFoldDB" id="A0A4C1XBB6"/>
<accession>A0A4C1XBB6</accession>
<dbReference type="GO" id="GO:0045505">
    <property type="term" value="F:dynein intermediate chain binding"/>
    <property type="evidence" value="ECO:0007669"/>
    <property type="project" value="InterPro"/>
</dbReference>
<feature type="compositionally biased region" description="Basic and acidic residues" evidence="1">
    <location>
        <begin position="107"/>
        <end position="126"/>
    </location>
</feature>